<dbReference type="PANTHER" id="PTHR43649:SF33">
    <property type="entry name" value="POLYGALACTURONAN_RHAMNOGALACTURONAN-BINDING PROTEIN YTCQ"/>
    <property type="match status" value="1"/>
</dbReference>
<dbReference type="Proteomes" id="UP000824063">
    <property type="component" value="Unassembled WGS sequence"/>
</dbReference>
<dbReference type="AlphaFoldDB" id="A0A9D2JIB9"/>
<gene>
    <name evidence="8" type="ORF">IAA20_01415</name>
</gene>
<dbReference type="PROSITE" id="PS50222">
    <property type="entry name" value="EF_HAND_2"/>
    <property type="match status" value="1"/>
</dbReference>
<dbReference type="GO" id="GO:0005509">
    <property type="term" value="F:calcium ion binding"/>
    <property type="evidence" value="ECO:0007669"/>
    <property type="project" value="InterPro"/>
</dbReference>
<dbReference type="Pfam" id="PF01547">
    <property type="entry name" value="SBP_bac_1"/>
    <property type="match status" value="1"/>
</dbReference>
<evidence type="ECO:0000313" key="8">
    <source>
        <dbReference type="EMBL" id="HIZ52590.1"/>
    </source>
</evidence>
<name>A0A9D2JIB9_9ENTE</name>
<protein>
    <submittedName>
        <fullName evidence="8">Extracellular solute-binding protein</fullName>
    </submittedName>
</protein>
<dbReference type="PANTHER" id="PTHR43649">
    <property type="entry name" value="ARABINOSE-BINDING PROTEIN-RELATED"/>
    <property type="match status" value="1"/>
</dbReference>
<evidence type="ECO:0000256" key="3">
    <source>
        <dbReference type="ARBA" id="ARBA00023136"/>
    </source>
</evidence>
<evidence type="ECO:0000313" key="9">
    <source>
        <dbReference type="Proteomes" id="UP000824063"/>
    </source>
</evidence>
<keyword evidence="1" id="KW-1003">Cell membrane</keyword>
<evidence type="ECO:0000256" key="2">
    <source>
        <dbReference type="ARBA" id="ARBA00022729"/>
    </source>
</evidence>
<keyword evidence="4" id="KW-0564">Palmitate</keyword>
<evidence type="ECO:0000259" key="7">
    <source>
        <dbReference type="PROSITE" id="PS50222"/>
    </source>
</evidence>
<feature type="chain" id="PRO_5039708665" evidence="6">
    <location>
        <begin position="22"/>
        <end position="556"/>
    </location>
</feature>
<evidence type="ECO:0000256" key="6">
    <source>
        <dbReference type="SAM" id="SignalP"/>
    </source>
</evidence>
<dbReference type="InterPro" id="IPR018247">
    <property type="entry name" value="EF_Hand_1_Ca_BS"/>
</dbReference>
<dbReference type="Gene3D" id="3.40.190.10">
    <property type="entry name" value="Periplasmic binding protein-like II"/>
    <property type="match status" value="2"/>
</dbReference>
<sequence length="556" mass="62268">MARWKKRLFGSLLFSIPFVLAACGGSEESTVNADGNTVITIGRQTAPNPKLPEGDSYSDNAYTRLIKEELNIELTSAFEAGGDDYNRQVSLAIASGELPDTMLVGSRDELEELVDNDLIADLSEVFEEKGSQELKDIYASFDNLQLEAATFDDKLMALPSTSDDFGPNMIWIRKDWLDELNIELDKDGNNAITLEELKTTAKAFQENDLDGTGKAVGTALSFWLSSGGHGGTAYTGTAIMNAFGAYPKTYLQDADGKMYYGSNTEAMRESLEYIKEWYDEGLLDKQFGTRTYDDIHAMMLNGEFGIIPGPWHMPDWGLIQAKQSNPKADFVPYAIENVNKDGKINAVSNRGTGQFIVVRKDFKDIDKVMEMINLIYADVMNSDDMEKEYPEIYEYSKLDVDGTVKPYNVVFLNAYSEIDDAVLASKAATGEIPMEDISSFFIKDNANKIKSYMDNPEQADSVNWTRYASRYLAVDQVMGSVRESEILHEEFPPRFNRIEANERNGAQVGKLEEEMFIKFITGEESLENFDNYVATWNKQGGEAILSEMQSIVDDKK</sequence>
<reference evidence="8" key="1">
    <citation type="journal article" date="2021" name="PeerJ">
        <title>Extensive microbial diversity within the chicken gut microbiome revealed by metagenomics and culture.</title>
        <authorList>
            <person name="Gilroy R."/>
            <person name="Ravi A."/>
            <person name="Getino M."/>
            <person name="Pursley I."/>
            <person name="Horton D.L."/>
            <person name="Alikhan N.F."/>
            <person name="Baker D."/>
            <person name="Gharbi K."/>
            <person name="Hall N."/>
            <person name="Watson M."/>
            <person name="Adriaenssens E.M."/>
            <person name="Foster-Nyarko E."/>
            <person name="Jarju S."/>
            <person name="Secka A."/>
            <person name="Antonio M."/>
            <person name="Oren A."/>
            <person name="Chaudhuri R.R."/>
            <person name="La Ragione R."/>
            <person name="Hildebrand F."/>
            <person name="Pallen M.J."/>
        </authorList>
    </citation>
    <scope>NUCLEOTIDE SEQUENCE</scope>
    <source>
        <strain evidence="8">CHK172-16539</strain>
    </source>
</reference>
<accession>A0A9D2JIB9</accession>
<dbReference type="InterPro" id="IPR050490">
    <property type="entry name" value="Bact_solute-bd_prot1"/>
</dbReference>
<reference evidence="8" key="2">
    <citation type="submission" date="2021-04" db="EMBL/GenBank/DDBJ databases">
        <authorList>
            <person name="Gilroy R."/>
        </authorList>
    </citation>
    <scope>NUCLEOTIDE SEQUENCE</scope>
    <source>
        <strain evidence="8">CHK172-16539</strain>
    </source>
</reference>
<dbReference type="InterPro" id="IPR006059">
    <property type="entry name" value="SBP"/>
</dbReference>
<keyword evidence="3" id="KW-0472">Membrane</keyword>
<dbReference type="PROSITE" id="PS00018">
    <property type="entry name" value="EF_HAND_1"/>
    <property type="match status" value="1"/>
</dbReference>
<feature type="domain" description="EF-hand" evidence="7">
    <location>
        <begin position="172"/>
        <end position="207"/>
    </location>
</feature>
<organism evidence="8 9">
    <name type="scientific">Candidatus Enterococcus avicola</name>
    <dbReference type="NCBI Taxonomy" id="2838561"/>
    <lineage>
        <taxon>Bacteria</taxon>
        <taxon>Bacillati</taxon>
        <taxon>Bacillota</taxon>
        <taxon>Bacilli</taxon>
        <taxon>Lactobacillales</taxon>
        <taxon>Enterococcaceae</taxon>
        <taxon>Enterococcus</taxon>
    </lineage>
</organism>
<keyword evidence="5" id="KW-0449">Lipoprotein</keyword>
<evidence type="ECO:0000256" key="4">
    <source>
        <dbReference type="ARBA" id="ARBA00023139"/>
    </source>
</evidence>
<dbReference type="EMBL" id="DXBN01000033">
    <property type="protein sequence ID" value="HIZ52590.1"/>
    <property type="molecule type" value="Genomic_DNA"/>
</dbReference>
<dbReference type="PROSITE" id="PS51257">
    <property type="entry name" value="PROKAR_LIPOPROTEIN"/>
    <property type="match status" value="1"/>
</dbReference>
<keyword evidence="2 6" id="KW-0732">Signal</keyword>
<proteinExistence type="predicted"/>
<feature type="signal peptide" evidence="6">
    <location>
        <begin position="1"/>
        <end position="21"/>
    </location>
</feature>
<comment type="caution">
    <text evidence="8">The sequence shown here is derived from an EMBL/GenBank/DDBJ whole genome shotgun (WGS) entry which is preliminary data.</text>
</comment>
<evidence type="ECO:0000256" key="5">
    <source>
        <dbReference type="ARBA" id="ARBA00023288"/>
    </source>
</evidence>
<evidence type="ECO:0000256" key="1">
    <source>
        <dbReference type="ARBA" id="ARBA00022475"/>
    </source>
</evidence>
<dbReference type="InterPro" id="IPR002048">
    <property type="entry name" value="EF_hand_dom"/>
</dbReference>
<dbReference type="SUPFAM" id="SSF53850">
    <property type="entry name" value="Periplasmic binding protein-like II"/>
    <property type="match status" value="1"/>
</dbReference>